<dbReference type="GO" id="GO:0005886">
    <property type="term" value="C:plasma membrane"/>
    <property type="evidence" value="ECO:0007669"/>
    <property type="project" value="UniProtKB-SubCell"/>
</dbReference>
<comment type="subcellular location">
    <subcellularLocation>
        <location evidence="1">Cell membrane</location>
        <topology evidence="1">Multi-pass membrane protein</topology>
    </subcellularLocation>
</comment>
<keyword evidence="5" id="KW-0433">Leucine-rich repeat</keyword>
<dbReference type="PANTHER" id="PTHR24372">
    <property type="entry name" value="GLYCOPROTEIN HORMONE RECEPTOR"/>
    <property type="match status" value="1"/>
</dbReference>
<dbReference type="SUPFAM" id="SSF52058">
    <property type="entry name" value="L domain-like"/>
    <property type="match status" value="1"/>
</dbReference>
<accession>A0A336M7W2</accession>
<dbReference type="Gene3D" id="1.20.1070.10">
    <property type="entry name" value="Rhodopsin 7-helix transmembrane proteins"/>
    <property type="match status" value="1"/>
</dbReference>
<dbReference type="VEuPathDB" id="VectorBase:CSON011758"/>
<evidence type="ECO:0000256" key="13">
    <source>
        <dbReference type="SAM" id="Phobius"/>
    </source>
</evidence>
<dbReference type="PANTHER" id="PTHR24372:SF74">
    <property type="entry name" value="LP13728P"/>
    <property type="match status" value="1"/>
</dbReference>
<keyword evidence="6 13" id="KW-0812">Transmembrane</keyword>
<evidence type="ECO:0000256" key="4">
    <source>
        <dbReference type="ARBA" id="ARBA00022475"/>
    </source>
</evidence>
<reference evidence="16" key="2">
    <citation type="submission" date="2018-07" db="EMBL/GenBank/DDBJ databases">
        <authorList>
            <person name="Quirk P.G."/>
            <person name="Krulwich T.A."/>
        </authorList>
    </citation>
    <scope>NUCLEOTIDE SEQUENCE</scope>
</reference>
<name>A0A336M7W2_CULSO</name>
<dbReference type="InterPro" id="IPR057074">
    <property type="entry name" value="IR75A_N"/>
</dbReference>
<dbReference type="EMBL" id="UFQT01000524">
    <property type="protein sequence ID" value="SSX24959.1"/>
    <property type="molecule type" value="Genomic_DNA"/>
</dbReference>
<dbReference type="InterPro" id="IPR000276">
    <property type="entry name" value="GPCR_Rhodpsn"/>
</dbReference>
<evidence type="ECO:0000256" key="9">
    <source>
        <dbReference type="ARBA" id="ARBA00023040"/>
    </source>
</evidence>
<reference evidence="15" key="1">
    <citation type="submission" date="2018-04" db="EMBL/GenBank/DDBJ databases">
        <authorList>
            <person name="Go L.Y."/>
            <person name="Mitchell J.A."/>
        </authorList>
    </citation>
    <scope>NUCLEOTIDE SEQUENCE</scope>
    <source>
        <tissue evidence="15">Whole organism</tissue>
    </source>
</reference>
<dbReference type="GO" id="GO:0008528">
    <property type="term" value="F:G protein-coupled peptide receptor activity"/>
    <property type="evidence" value="ECO:0007669"/>
    <property type="project" value="TreeGrafter"/>
</dbReference>
<feature type="transmembrane region" description="Helical" evidence="13">
    <location>
        <begin position="12"/>
        <end position="35"/>
    </location>
</feature>
<evidence type="ECO:0000256" key="11">
    <source>
        <dbReference type="ARBA" id="ARBA00023170"/>
    </source>
</evidence>
<dbReference type="PROSITE" id="PS50262">
    <property type="entry name" value="G_PROTEIN_RECEP_F1_2"/>
    <property type="match status" value="1"/>
</dbReference>
<dbReference type="Gene3D" id="1.10.287.70">
    <property type="match status" value="1"/>
</dbReference>
<feature type="transmembrane region" description="Helical" evidence="13">
    <location>
        <begin position="554"/>
        <end position="578"/>
    </location>
</feature>
<dbReference type="InterPro" id="IPR001320">
    <property type="entry name" value="Iontro_rcpt_C"/>
</dbReference>
<dbReference type="GO" id="GO:0009755">
    <property type="term" value="P:hormone-mediated signaling pathway"/>
    <property type="evidence" value="ECO:0007669"/>
    <property type="project" value="TreeGrafter"/>
</dbReference>
<dbReference type="InterPro" id="IPR001611">
    <property type="entry name" value="Leu-rich_rpt"/>
</dbReference>
<dbReference type="PRINTS" id="PR00237">
    <property type="entry name" value="GPCRRHODOPSN"/>
</dbReference>
<sequence>MPCIEYHINKKINFLCTLCVLLQMFVFVCTTTTIANKMEGLHLSQIRQSFLTPLPSYGNDFLTSEYISNDIYGTQCKCWIIESDPMILNECTCVGPTFPKICCDKIATISISACNVPILSKSDIPSHWLNLRDMIFANFPQLHELKDDFLLSDFVKLRTLDISHAPKLQSINPAIFKNVSSSFKTLLAMVHILKNSPLKIVSVLHCNETSYMLNQFKNSFVSMELYNIEKSNDVIRFFTFKPYQSHVFLNLSCPSVSELINRASKNSYFNGSKNWILFGNMSMNETNVILAGQNINIDSKIYIVLTNFNKNGYGLEIYQMKSAALRRGTILNSKLIGKYDNPKHFILKTPKIDYNLQGTYLIMGAMIPKTPNGSIFIEYLEGKGYGHLDSQLRCAYRFTKIFADLFNFKVKIKRASSSGYLKPYSTKWSGVTGMMQRKEIDISNAAMVYSVPRHPVIDSGLAASKFRQFFLFRHPSTAGRLTNVYLAPLDYLVWISILFVSIVTAIIFSLIYVLEKPLNREATNPFTTAVLIVVGALAQQGIDTPSSFHSRVSYFFFLLLAFFCFQFYSAQIVGSLLAPEPRTITNLKRLRTSSLTMVLEDVPTSTPMFNISNNDDAVDLYLKRVKGKEVFMKTVEDGILKVKEGGFAFFTFIDYAYDVAKKLLTIEEIDQLQEIPIFRRDQSENIYLPVQKHSPFKEPIRVGMLRISETGIKDYWMTYWTAKPPVGDISFWKFAVVDWNRFSSLFYFLCMGLSFSFVLFIGELIVSKYCSRFFIKDFEGNQITHLQKGAVIVKTEQLILDNNYISYIDAEAFKGSQVAKLSIKNNNKLKVIHENAFAHCTSITELDLSSTAIEKLPTEGLQELEILIIQNTHSLKQIPSLYFFKNLRVAYLTHSFHCCAFKFPKRHDKVLHEKKLKWIEKLQENCIRDINGRQVENKIDVDIMKKRSVADDIDTSYDDEMGEFSDDAVTLLPNNTLVDARCGNITLEAFYDKTKVKCYPEPDALNPCEDVMGSSWLRIIMSVLGNVAVLLVLLSFLSDLTVPKFLICNLAFADLCMGLYLFLLAWIDQVSKGEFFNFAFDWQYGKMGCKAAGFLTMFASHLSVFTLTVITLERYFAITHAIYLNRRIKLTTACYVMFSGWLYALIMASLPLFGMSNYSSTSICLPMEARDNYDVVFLIIVLSLNGFAFFVILICYAKIYFSLGKETRRGGRRGPKGEMTIAKKMALLVFTNFVCWSPIAFFGLTALFGHPLIDVPKSKIILVFFYPINSCANPYLYAILTSQYRRDLFLLLAKFGLCKQRARKYKLTYTLPTHEIHLNMIEMSSLKRKELEQNHLRFNEVNVNNGHISEKYDDQLIPQRKKSNEDFI</sequence>
<keyword evidence="7" id="KW-0677">Repeat</keyword>
<feature type="transmembrane region" description="Helical" evidence="13">
    <location>
        <begin position="1133"/>
        <end position="1155"/>
    </location>
</feature>
<evidence type="ECO:0000256" key="2">
    <source>
        <dbReference type="ARBA" id="ARBA00008685"/>
    </source>
</evidence>
<dbReference type="SUPFAM" id="SSF53850">
    <property type="entry name" value="Periplasmic binding protein-like II"/>
    <property type="match status" value="1"/>
</dbReference>
<dbReference type="InterPro" id="IPR002131">
    <property type="entry name" value="Gphrmn_rcpt_fam"/>
</dbReference>
<evidence type="ECO:0000256" key="8">
    <source>
        <dbReference type="ARBA" id="ARBA00022989"/>
    </source>
</evidence>
<keyword evidence="9" id="KW-0297">G-protein coupled receptor</keyword>
<feature type="transmembrane region" description="Helical" evidence="13">
    <location>
        <begin position="1225"/>
        <end position="1248"/>
    </location>
</feature>
<proteinExistence type="inferred from homology"/>
<protein>
    <submittedName>
        <fullName evidence="16">CSON011758 protein</fullName>
    </submittedName>
</protein>
<feature type="domain" description="G-protein coupled receptors family 1 profile" evidence="14">
    <location>
        <begin position="1025"/>
        <end position="1277"/>
    </location>
</feature>
<dbReference type="Pfam" id="PF13855">
    <property type="entry name" value="LRR_8"/>
    <property type="match status" value="1"/>
</dbReference>
<keyword evidence="11" id="KW-0675">Receptor</keyword>
<feature type="transmembrane region" description="Helical" evidence="13">
    <location>
        <begin position="526"/>
        <end position="542"/>
    </location>
</feature>
<evidence type="ECO:0000259" key="14">
    <source>
        <dbReference type="PROSITE" id="PS50262"/>
    </source>
</evidence>
<feature type="transmembrane region" description="Helical" evidence="13">
    <location>
        <begin position="1260"/>
        <end position="1280"/>
    </location>
</feature>
<dbReference type="SUPFAM" id="SSF81321">
    <property type="entry name" value="Family A G protein-coupled receptor-like"/>
    <property type="match status" value="1"/>
</dbReference>
<keyword evidence="8 13" id="KW-1133">Transmembrane helix</keyword>
<evidence type="ECO:0000256" key="5">
    <source>
        <dbReference type="ARBA" id="ARBA00022614"/>
    </source>
</evidence>
<keyword evidence="10 13" id="KW-0472">Membrane</keyword>
<evidence type="ECO:0000256" key="7">
    <source>
        <dbReference type="ARBA" id="ARBA00022737"/>
    </source>
</evidence>
<dbReference type="Pfam" id="PF24576">
    <property type="entry name" value="IR75A_N"/>
    <property type="match status" value="1"/>
</dbReference>
<organism evidence="16">
    <name type="scientific">Culicoides sonorensis</name>
    <name type="common">Biting midge</name>
    <dbReference type="NCBI Taxonomy" id="179676"/>
    <lineage>
        <taxon>Eukaryota</taxon>
        <taxon>Metazoa</taxon>
        <taxon>Ecdysozoa</taxon>
        <taxon>Arthropoda</taxon>
        <taxon>Hexapoda</taxon>
        <taxon>Insecta</taxon>
        <taxon>Pterygota</taxon>
        <taxon>Neoptera</taxon>
        <taxon>Endopterygota</taxon>
        <taxon>Diptera</taxon>
        <taxon>Nematocera</taxon>
        <taxon>Chironomoidea</taxon>
        <taxon>Ceratopogonidae</taxon>
        <taxon>Ceratopogoninae</taxon>
        <taxon>Culicoides</taxon>
        <taxon>Monoculicoides</taxon>
    </lineage>
</organism>
<evidence type="ECO:0000313" key="16">
    <source>
        <dbReference type="EMBL" id="SSX24959.1"/>
    </source>
</evidence>
<dbReference type="Pfam" id="PF00060">
    <property type="entry name" value="Lig_chan"/>
    <property type="match status" value="1"/>
</dbReference>
<evidence type="ECO:0000256" key="10">
    <source>
        <dbReference type="ARBA" id="ARBA00023136"/>
    </source>
</evidence>
<keyword evidence="12" id="KW-0807">Transducer</keyword>
<feature type="transmembrane region" description="Helical" evidence="13">
    <location>
        <begin position="1091"/>
        <end position="1112"/>
    </location>
</feature>
<comment type="similarity">
    <text evidence="2">Belongs to the glutamate-gated ion channel (TC 1.A.10.1) family.</text>
</comment>
<feature type="transmembrane region" description="Helical" evidence="13">
    <location>
        <begin position="745"/>
        <end position="766"/>
    </location>
</feature>
<dbReference type="GO" id="GO:0015276">
    <property type="term" value="F:ligand-gated monoatomic ion channel activity"/>
    <property type="evidence" value="ECO:0007669"/>
    <property type="project" value="InterPro"/>
</dbReference>
<dbReference type="GO" id="GO:0007189">
    <property type="term" value="P:adenylate cyclase-activating G protein-coupled receptor signaling pathway"/>
    <property type="evidence" value="ECO:0007669"/>
    <property type="project" value="TreeGrafter"/>
</dbReference>
<dbReference type="PRINTS" id="PR00373">
    <property type="entry name" value="GLYCHORMONER"/>
</dbReference>
<dbReference type="FunFam" id="1.20.1070.10:FF:000181">
    <property type="entry name" value="Thyrotropin receptor"/>
    <property type="match status" value="1"/>
</dbReference>
<gene>
    <name evidence="16" type="primary">CSON011758</name>
</gene>
<keyword evidence="4" id="KW-1003">Cell membrane</keyword>
<feature type="transmembrane region" description="Helical" evidence="13">
    <location>
        <begin position="1016"/>
        <end position="1038"/>
    </location>
</feature>
<dbReference type="InterPro" id="IPR032675">
    <property type="entry name" value="LRR_dom_sf"/>
</dbReference>
<comment type="similarity">
    <text evidence="3">Belongs to the G-protein coupled receptor 1 family.</text>
</comment>
<evidence type="ECO:0000313" key="15">
    <source>
        <dbReference type="EMBL" id="SSX04596.1"/>
    </source>
</evidence>
<dbReference type="EMBL" id="UFQS01000524">
    <property type="protein sequence ID" value="SSX04596.1"/>
    <property type="molecule type" value="Genomic_DNA"/>
</dbReference>
<dbReference type="Gene3D" id="3.80.10.10">
    <property type="entry name" value="Ribonuclease Inhibitor"/>
    <property type="match status" value="1"/>
</dbReference>
<evidence type="ECO:0000256" key="1">
    <source>
        <dbReference type="ARBA" id="ARBA00004651"/>
    </source>
</evidence>
<feature type="transmembrane region" description="Helical" evidence="13">
    <location>
        <begin position="491"/>
        <end position="514"/>
    </location>
</feature>
<feature type="transmembrane region" description="Helical" evidence="13">
    <location>
        <begin position="1175"/>
        <end position="1204"/>
    </location>
</feature>
<evidence type="ECO:0000256" key="12">
    <source>
        <dbReference type="ARBA" id="ARBA00023224"/>
    </source>
</evidence>
<evidence type="ECO:0000256" key="3">
    <source>
        <dbReference type="ARBA" id="ARBA00010663"/>
    </source>
</evidence>
<evidence type="ECO:0000256" key="6">
    <source>
        <dbReference type="ARBA" id="ARBA00022692"/>
    </source>
</evidence>
<dbReference type="Pfam" id="PF00001">
    <property type="entry name" value="7tm_1"/>
    <property type="match status" value="1"/>
</dbReference>
<feature type="transmembrane region" description="Helical" evidence="13">
    <location>
        <begin position="1045"/>
        <end position="1067"/>
    </location>
</feature>
<dbReference type="GO" id="GO:0016500">
    <property type="term" value="F:protein-hormone receptor activity"/>
    <property type="evidence" value="ECO:0007669"/>
    <property type="project" value="InterPro"/>
</dbReference>
<dbReference type="PROSITE" id="PS00237">
    <property type="entry name" value="G_PROTEIN_RECEP_F1_1"/>
    <property type="match status" value="1"/>
</dbReference>
<dbReference type="InterPro" id="IPR017452">
    <property type="entry name" value="GPCR_Rhodpsn_7TM"/>
</dbReference>